<evidence type="ECO:0000256" key="15">
    <source>
        <dbReference type="ARBA" id="ARBA00032932"/>
    </source>
</evidence>
<dbReference type="GO" id="GO:0071555">
    <property type="term" value="P:cell wall organization"/>
    <property type="evidence" value="ECO:0007669"/>
    <property type="project" value="UniProtKB-KW"/>
</dbReference>
<feature type="transmembrane region" description="Helical" evidence="17">
    <location>
        <begin position="7"/>
        <end position="29"/>
    </location>
</feature>
<reference evidence="19" key="2">
    <citation type="journal article" date="2023" name="Nat. Commun.">
        <title>Cultivation of marine bacteria of the SAR202 clade.</title>
        <authorList>
            <person name="Lim Y."/>
            <person name="Seo J.H."/>
            <person name="Giovannoni S.J."/>
            <person name="Kang I."/>
            <person name="Cho J.C."/>
        </authorList>
    </citation>
    <scope>NUCLEOTIDE SEQUENCE</scope>
    <source>
        <strain evidence="19">JH1073</strain>
    </source>
</reference>
<evidence type="ECO:0000256" key="16">
    <source>
        <dbReference type="ARBA" id="ARBA00047594"/>
    </source>
</evidence>
<feature type="transmembrane region" description="Helical" evidence="17">
    <location>
        <begin position="41"/>
        <end position="59"/>
    </location>
</feature>
<evidence type="ECO:0000256" key="8">
    <source>
        <dbReference type="ARBA" id="ARBA00022960"/>
    </source>
</evidence>
<feature type="transmembrane region" description="Helical" evidence="17">
    <location>
        <begin position="121"/>
        <end position="140"/>
    </location>
</feature>
<evidence type="ECO:0000256" key="13">
    <source>
        <dbReference type="ARBA" id="ARBA00023316"/>
    </source>
</evidence>
<keyword evidence="12 17" id="KW-0046">Antibiotic resistance</keyword>
<evidence type="ECO:0000313" key="21">
    <source>
        <dbReference type="Proteomes" id="UP001321249"/>
    </source>
</evidence>
<keyword evidence="7 17" id="KW-0378">Hydrolase</keyword>
<dbReference type="AlphaFoldDB" id="A0AAJ5ZJ52"/>
<dbReference type="GO" id="GO:0008360">
    <property type="term" value="P:regulation of cell shape"/>
    <property type="evidence" value="ECO:0007669"/>
    <property type="project" value="UniProtKB-KW"/>
</dbReference>
<dbReference type="EMBL" id="WMBE01000001">
    <property type="protein sequence ID" value="MDG0865543.1"/>
    <property type="molecule type" value="Genomic_DNA"/>
</dbReference>
<gene>
    <name evidence="17" type="primary">uppP</name>
    <name evidence="18" type="ORF">GKO46_00445</name>
    <name evidence="19" type="ORF">GKO48_08775</name>
</gene>
<dbReference type="InterPro" id="IPR003824">
    <property type="entry name" value="UppP"/>
</dbReference>
<keyword evidence="8 17" id="KW-0133">Cell shape</keyword>
<evidence type="ECO:0000256" key="7">
    <source>
        <dbReference type="ARBA" id="ARBA00022801"/>
    </source>
</evidence>
<keyword evidence="5 17" id="KW-1003">Cell membrane</keyword>
<feature type="transmembrane region" description="Helical" evidence="17">
    <location>
        <begin position="255"/>
        <end position="275"/>
    </location>
</feature>
<keyword evidence="9 17" id="KW-0573">Peptidoglycan synthesis</keyword>
<proteinExistence type="inferred from homology"/>
<dbReference type="GO" id="GO:0009252">
    <property type="term" value="P:peptidoglycan biosynthetic process"/>
    <property type="evidence" value="ECO:0007669"/>
    <property type="project" value="UniProtKB-KW"/>
</dbReference>
<evidence type="ECO:0000256" key="11">
    <source>
        <dbReference type="ARBA" id="ARBA00023136"/>
    </source>
</evidence>
<keyword evidence="20" id="KW-1185">Reference proteome</keyword>
<comment type="subcellular location">
    <subcellularLocation>
        <location evidence="1 17">Cell membrane</location>
        <topology evidence="1 17">Multi-pass membrane protein</topology>
    </subcellularLocation>
</comment>
<comment type="similarity">
    <text evidence="2 17">Belongs to the UppP family.</text>
</comment>
<evidence type="ECO:0000256" key="6">
    <source>
        <dbReference type="ARBA" id="ARBA00022692"/>
    </source>
</evidence>
<keyword evidence="10 17" id="KW-1133">Transmembrane helix</keyword>
<accession>A0AAJ5ZJ52</accession>
<evidence type="ECO:0000256" key="1">
    <source>
        <dbReference type="ARBA" id="ARBA00004651"/>
    </source>
</evidence>
<dbReference type="GO" id="GO:0050380">
    <property type="term" value="F:undecaprenyl-diphosphatase activity"/>
    <property type="evidence" value="ECO:0007669"/>
    <property type="project" value="UniProtKB-UniRule"/>
</dbReference>
<keyword evidence="6 17" id="KW-0812">Transmembrane</keyword>
<sequence length="277" mass="28817">MSFIQIIVLAVVQGITEFLPISSSGHLILGSWLFNWPDQGLFFDAAVHVGTLAAVLIYFRREWIQMATGLAANQLVEVDDAGGAIRARMLAILIVAGTIPLVVFGPFIKDALESEFRDPTAVGWLLMGTAIALVAGELFVRKVHKTGYGIGAMKTPQGFTIGLIQTLAVFPGVSRSGVTMIAGMALGLSRESAARFSMLLATPAIAGAGVLVAMDALDSTENVDLGAAVLGAIVSGITAYFVIAGLLRLLRTGSLLPFIIYCAVTGGAVVIARAAGA</sequence>
<dbReference type="EC" id="3.6.1.27" evidence="3 17"/>
<evidence type="ECO:0000256" key="14">
    <source>
        <dbReference type="ARBA" id="ARBA00032707"/>
    </source>
</evidence>
<comment type="function">
    <text evidence="17">Catalyzes the dephosphorylation of undecaprenyl diphosphate (UPP). Confers resistance to bacitracin.</text>
</comment>
<reference evidence="20" key="3">
    <citation type="submission" date="2023-06" db="EMBL/GenBank/DDBJ databases">
        <title>Pangenomics reveal diversification of enzyme families and niche specialization in globally abundant SAR202 bacteria.</title>
        <authorList>
            <person name="Saw J.H.W."/>
        </authorList>
    </citation>
    <scope>NUCLEOTIDE SEQUENCE [LARGE SCALE GENOMIC DNA]</scope>
    <source>
        <strain evidence="20">JH1073</strain>
    </source>
</reference>
<dbReference type="HAMAP" id="MF_01006">
    <property type="entry name" value="Undec_diphosphatase"/>
    <property type="match status" value="1"/>
</dbReference>
<evidence type="ECO:0000256" key="4">
    <source>
        <dbReference type="ARBA" id="ARBA00021581"/>
    </source>
</evidence>
<feature type="transmembrane region" description="Helical" evidence="17">
    <location>
        <begin position="225"/>
        <end position="249"/>
    </location>
</feature>
<dbReference type="Pfam" id="PF02673">
    <property type="entry name" value="BacA"/>
    <property type="match status" value="1"/>
</dbReference>
<keyword evidence="11 17" id="KW-0472">Membrane</keyword>
<evidence type="ECO:0000256" key="10">
    <source>
        <dbReference type="ARBA" id="ARBA00022989"/>
    </source>
</evidence>
<evidence type="ECO:0000313" key="19">
    <source>
        <dbReference type="EMBL" id="WFG39706.1"/>
    </source>
</evidence>
<protein>
    <recommendedName>
        <fullName evidence="4 17">Undecaprenyl-diphosphatase</fullName>
        <ecNumber evidence="3 17">3.6.1.27</ecNumber>
    </recommendedName>
    <alternativeName>
        <fullName evidence="15 17">Bacitracin resistance protein</fullName>
    </alternativeName>
    <alternativeName>
        <fullName evidence="14 17">Undecaprenyl pyrophosphate phosphatase</fullName>
    </alternativeName>
</protein>
<reference evidence="20 21" key="1">
    <citation type="submission" date="2019-11" db="EMBL/GenBank/DDBJ databases">
        <authorList>
            <person name="Cho J.-C."/>
        </authorList>
    </citation>
    <scope>NUCLEOTIDE SEQUENCE [LARGE SCALE GENOMIC DNA]</scope>
    <source>
        <strain evidence="19 20">JH1073</strain>
        <strain evidence="18 21">JH702</strain>
    </source>
</reference>
<evidence type="ECO:0000256" key="2">
    <source>
        <dbReference type="ARBA" id="ARBA00010621"/>
    </source>
</evidence>
<dbReference type="PANTHER" id="PTHR30622:SF4">
    <property type="entry name" value="UNDECAPRENYL-DIPHOSPHATASE"/>
    <property type="match status" value="1"/>
</dbReference>
<evidence type="ECO:0000313" key="20">
    <source>
        <dbReference type="Proteomes" id="UP001219901"/>
    </source>
</evidence>
<keyword evidence="13 17" id="KW-0961">Cell wall biogenesis/degradation</keyword>
<comment type="miscellaneous">
    <text evidence="17">Bacitracin is thought to be involved in the inhibition of peptidoglycan synthesis by sequestering undecaprenyl diphosphate, thereby reducing the pool of lipid carrier available.</text>
</comment>
<dbReference type="RefSeq" id="WP_342823682.1">
    <property type="nucleotide sequence ID" value="NZ_CP046146.1"/>
</dbReference>
<dbReference type="GO" id="GO:0046677">
    <property type="term" value="P:response to antibiotic"/>
    <property type="evidence" value="ECO:0007669"/>
    <property type="project" value="UniProtKB-UniRule"/>
</dbReference>
<name>A0AAJ5ZJ52_9CHLR</name>
<dbReference type="Proteomes" id="UP001321249">
    <property type="component" value="Unassembled WGS sequence"/>
</dbReference>
<dbReference type="GO" id="GO:0005886">
    <property type="term" value="C:plasma membrane"/>
    <property type="evidence" value="ECO:0007669"/>
    <property type="project" value="UniProtKB-SubCell"/>
</dbReference>
<dbReference type="PANTHER" id="PTHR30622">
    <property type="entry name" value="UNDECAPRENYL-DIPHOSPHATASE"/>
    <property type="match status" value="1"/>
</dbReference>
<evidence type="ECO:0000256" key="17">
    <source>
        <dbReference type="HAMAP-Rule" id="MF_01006"/>
    </source>
</evidence>
<evidence type="ECO:0000256" key="9">
    <source>
        <dbReference type="ARBA" id="ARBA00022984"/>
    </source>
</evidence>
<feature type="transmembrane region" description="Helical" evidence="17">
    <location>
        <begin position="90"/>
        <end position="109"/>
    </location>
</feature>
<evidence type="ECO:0000313" key="18">
    <source>
        <dbReference type="EMBL" id="MDG0865543.1"/>
    </source>
</evidence>
<evidence type="ECO:0000256" key="12">
    <source>
        <dbReference type="ARBA" id="ARBA00023251"/>
    </source>
</evidence>
<evidence type="ECO:0000256" key="5">
    <source>
        <dbReference type="ARBA" id="ARBA00022475"/>
    </source>
</evidence>
<comment type="catalytic activity">
    <reaction evidence="16 17">
        <text>di-trans,octa-cis-undecaprenyl diphosphate + H2O = di-trans,octa-cis-undecaprenyl phosphate + phosphate + H(+)</text>
        <dbReference type="Rhea" id="RHEA:28094"/>
        <dbReference type="ChEBI" id="CHEBI:15377"/>
        <dbReference type="ChEBI" id="CHEBI:15378"/>
        <dbReference type="ChEBI" id="CHEBI:43474"/>
        <dbReference type="ChEBI" id="CHEBI:58405"/>
        <dbReference type="ChEBI" id="CHEBI:60392"/>
        <dbReference type="EC" id="3.6.1.27"/>
    </reaction>
</comment>
<dbReference type="EMBL" id="CP046147">
    <property type="protein sequence ID" value="WFG39706.1"/>
    <property type="molecule type" value="Genomic_DNA"/>
</dbReference>
<evidence type="ECO:0000256" key="3">
    <source>
        <dbReference type="ARBA" id="ARBA00012374"/>
    </source>
</evidence>
<feature type="transmembrane region" description="Helical" evidence="17">
    <location>
        <begin position="193"/>
        <end position="213"/>
    </location>
</feature>
<dbReference type="Proteomes" id="UP001219901">
    <property type="component" value="Chromosome"/>
</dbReference>
<organism evidence="19 20">
    <name type="scientific">Candidatus Lucifugimonas marina</name>
    <dbReference type="NCBI Taxonomy" id="3038979"/>
    <lineage>
        <taxon>Bacteria</taxon>
        <taxon>Bacillati</taxon>
        <taxon>Chloroflexota</taxon>
        <taxon>Dehalococcoidia</taxon>
        <taxon>SAR202 cluster</taxon>
        <taxon>Candidatus Lucifugimonadales</taxon>
        <taxon>Candidatus Lucifugimonadaceae</taxon>
        <taxon>Candidatus Lucifugimonas</taxon>
    </lineage>
</organism>